<protein>
    <submittedName>
        <fullName evidence="3">Phosphoribosyltransferase domain-containing competence protein</fullName>
    </submittedName>
</protein>
<dbReference type="eggNOG" id="COG1040">
    <property type="taxonomic scope" value="Bacteria"/>
</dbReference>
<evidence type="ECO:0000313" key="3">
    <source>
        <dbReference type="EMBL" id="EKU27644.1"/>
    </source>
</evidence>
<sequence>MERYKIKGEYSLRHCFQKEIYIALHSYQKEGFILCPIPLTKAKREQRGFSQVEGLLEFSHLSYCSFLEKIHEETQGLKNKAERLKTPYMFALKEGSVVKDKKICLVDDIYTTGRTITYGYDCLQKGGAKEVVSFSLWRA</sequence>
<feature type="domain" description="Phosphoribosyltransferase" evidence="2">
    <location>
        <begin position="88"/>
        <end position="137"/>
    </location>
</feature>
<keyword evidence="3" id="KW-0808">Transferase</keyword>
<dbReference type="AlphaFoldDB" id="K8Z9E7"/>
<dbReference type="InterPro" id="IPR051910">
    <property type="entry name" value="ComF/GntX_DNA_util-trans"/>
</dbReference>
<dbReference type="Pfam" id="PF00156">
    <property type="entry name" value="Pribosyltran"/>
    <property type="match status" value="1"/>
</dbReference>
<dbReference type="InterPro" id="IPR029057">
    <property type="entry name" value="PRTase-like"/>
</dbReference>
<accession>K8Z9E7</accession>
<dbReference type="SUPFAM" id="SSF53271">
    <property type="entry name" value="PRTase-like"/>
    <property type="match status" value="1"/>
</dbReference>
<evidence type="ECO:0000313" key="4">
    <source>
        <dbReference type="Proteomes" id="UP000016057"/>
    </source>
</evidence>
<proteinExistence type="inferred from homology"/>
<dbReference type="GO" id="GO:0016757">
    <property type="term" value="F:glycosyltransferase activity"/>
    <property type="evidence" value="ECO:0007669"/>
    <property type="project" value="UniProtKB-KW"/>
</dbReference>
<keyword evidence="4" id="KW-1185">Reference proteome</keyword>
<reference evidence="3 4" key="1">
    <citation type="journal article" date="2013" name="Genome Announc.">
        <title>Draft Genome Sequence of Catellicoccus marimammalium, a Novel Species Commonly Found in Gull Feces.</title>
        <authorList>
            <person name="Weigand M.R."/>
            <person name="Ryu H."/>
            <person name="Bozcek L."/>
            <person name="Konstantinidis K.T."/>
            <person name="Santo Domingo J.W."/>
        </authorList>
    </citation>
    <scope>NUCLEOTIDE SEQUENCE [LARGE SCALE GENOMIC DNA]</scope>
    <source>
        <strain evidence="3 4">M35/04/3</strain>
    </source>
</reference>
<dbReference type="STRING" id="1234409.C683_0425"/>
<dbReference type="InterPro" id="IPR000836">
    <property type="entry name" value="PRTase_dom"/>
</dbReference>
<keyword evidence="3" id="KW-0328">Glycosyltransferase</keyword>
<dbReference type="PANTHER" id="PTHR47505:SF1">
    <property type="entry name" value="DNA UTILIZATION PROTEIN YHGH"/>
    <property type="match status" value="1"/>
</dbReference>
<dbReference type="EMBL" id="AMYT01000011">
    <property type="protein sequence ID" value="EKU27644.1"/>
    <property type="molecule type" value="Genomic_DNA"/>
</dbReference>
<comment type="similarity">
    <text evidence="1">Belongs to the ComF/GntX family.</text>
</comment>
<dbReference type="Gene3D" id="3.40.50.2020">
    <property type="match status" value="1"/>
</dbReference>
<organism evidence="3 4">
    <name type="scientific">Catellicoccus marimammalium M35/04/3</name>
    <dbReference type="NCBI Taxonomy" id="1234409"/>
    <lineage>
        <taxon>Bacteria</taxon>
        <taxon>Bacillati</taxon>
        <taxon>Bacillota</taxon>
        <taxon>Bacilli</taxon>
        <taxon>Lactobacillales</taxon>
        <taxon>Enterococcaceae</taxon>
        <taxon>Catellicoccus</taxon>
    </lineage>
</organism>
<dbReference type="CDD" id="cd06223">
    <property type="entry name" value="PRTases_typeI"/>
    <property type="match status" value="1"/>
</dbReference>
<evidence type="ECO:0000256" key="1">
    <source>
        <dbReference type="ARBA" id="ARBA00008007"/>
    </source>
</evidence>
<name>K8Z9E7_9ENTE</name>
<comment type="caution">
    <text evidence="3">The sequence shown here is derived from an EMBL/GenBank/DDBJ whole genome shotgun (WGS) entry which is preliminary data.</text>
</comment>
<gene>
    <name evidence="3" type="ORF">C683_0425</name>
</gene>
<dbReference type="Proteomes" id="UP000016057">
    <property type="component" value="Unassembled WGS sequence"/>
</dbReference>
<dbReference type="PANTHER" id="PTHR47505">
    <property type="entry name" value="DNA UTILIZATION PROTEIN YHGH"/>
    <property type="match status" value="1"/>
</dbReference>
<evidence type="ECO:0000259" key="2">
    <source>
        <dbReference type="Pfam" id="PF00156"/>
    </source>
</evidence>